<dbReference type="AlphaFoldDB" id="A0A0E0EFU7"/>
<evidence type="ECO:0008006" key="4">
    <source>
        <dbReference type="Google" id="ProtNLM"/>
    </source>
</evidence>
<reference evidence="2" key="1">
    <citation type="submission" date="2015-04" db="UniProtKB">
        <authorList>
            <consortium name="EnsemblPlants"/>
        </authorList>
    </citation>
    <scope>IDENTIFICATION</scope>
</reference>
<dbReference type="STRING" id="40149.A0A0E0EFU7"/>
<dbReference type="SUPFAM" id="SSF50494">
    <property type="entry name" value="Trypsin-like serine proteases"/>
    <property type="match status" value="1"/>
</dbReference>
<name>A0A0E0EFU7_9ORYZ</name>
<evidence type="ECO:0000313" key="3">
    <source>
        <dbReference type="Proteomes" id="UP000008021"/>
    </source>
</evidence>
<evidence type="ECO:0000313" key="2">
    <source>
        <dbReference type="EnsemblPlants" id="OMERI07G22190.1"/>
    </source>
</evidence>
<feature type="transmembrane region" description="Helical" evidence="1">
    <location>
        <begin position="16"/>
        <end position="36"/>
    </location>
</feature>
<reference evidence="2" key="2">
    <citation type="submission" date="2018-05" db="EMBL/GenBank/DDBJ databases">
        <title>OmerRS3 (Oryza meridionalis Reference Sequence Version 3).</title>
        <authorList>
            <person name="Zhang J."/>
            <person name="Kudrna D."/>
            <person name="Lee S."/>
            <person name="Talag J."/>
            <person name="Welchert J."/>
            <person name="Wing R.A."/>
        </authorList>
    </citation>
    <scope>NUCLEOTIDE SEQUENCE [LARGE SCALE GENOMIC DNA]</scope>
    <source>
        <strain evidence="2">cv. OR44</strain>
    </source>
</reference>
<dbReference type="eggNOG" id="ENOG502R5KE">
    <property type="taxonomic scope" value="Eukaryota"/>
</dbReference>
<dbReference type="Gramene" id="OMERI07G22190.1">
    <property type="protein sequence ID" value="OMERI07G22190.1"/>
    <property type="gene ID" value="OMERI07G22190"/>
</dbReference>
<keyword evidence="3" id="KW-1185">Reference proteome</keyword>
<keyword evidence="1" id="KW-0472">Membrane</keyword>
<dbReference type="Proteomes" id="UP000008021">
    <property type="component" value="Chromosome 7"/>
</dbReference>
<dbReference type="Pfam" id="PF13365">
    <property type="entry name" value="Trypsin_2"/>
    <property type="match status" value="1"/>
</dbReference>
<dbReference type="Gene3D" id="2.40.10.120">
    <property type="match status" value="1"/>
</dbReference>
<dbReference type="InterPro" id="IPR009003">
    <property type="entry name" value="Peptidase_S1_PA"/>
</dbReference>
<sequence length="288" mass="31435">MSEASSPNGKERRASFVIVSRCMAMAPLLLILLVFMPCQTMLFTFDRVTSSPPLFSIISSWWMNPLPQHSSSTPIQAAARLDQRHKQFRGNGFVVFGSGNTGLILTCEHNLPKTESNGTVAVVVVGFHTGVRFDARVVYVDAGRDLALLRADTFSVPCTPLRFWEDGDVVSGIDVVLLAFFTMKYGQVLVEPGTFPGKILSEPVWDEETDSGEIRSDYTSESGTSGAPVFLQRVNKVVGVNSGALGGTVKTAISVRTIHAALRQWLQPGDGIDGQEELIRLEVRDKLC</sequence>
<organism evidence="2">
    <name type="scientific">Oryza meridionalis</name>
    <dbReference type="NCBI Taxonomy" id="40149"/>
    <lineage>
        <taxon>Eukaryota</taxon>
        <taxon>Viridiplantae</taxon>
        <taxon>Streptophyta</taxon>
        <taxon>Embryophyta</taxon>
        <taxon>Tracheophyta</taxon>
        <taxon>Spermatophyta</taxon>
        <taxon>Magnoliopsida</taxon>
        <taxon>Liliopsida</taxon>
        <taxon>Poales</taxon>
        <taxon>Poaceae</taxon>
        <taxon>BOP clade</taxon>
        <taxon>Oryzoideae</taxon>
        <taxon>Oryzeae</taxon>
        <taxon>Oryzinae</taxon>
        <taxon>Oryza</taxon>
    </lineage>
</organism>
<protein>
    <recommendedName>
        <fullName evidence="4">Serine protease</fullName>
    </recommendedName>
</protein>
<keyword evidence="1" id="KW-1133">Transmembrane helix</keyword>
<evidence type="ECO:0000256" key="1">
    <source>
        <dbReference type="SAM" id="Phobius"/>
    </source>
</evidence>
<accession>A0A0E0EFU7</accession>
<proteinExistence type="predicted"/>
<keyword evidence="1" id="KW-0812">Transmembrane</keyword>
<dbReference type="HOGENOM" id="CLU_080282_0_0_1"/>
<dbReference type="PANTHER" id="PTHR43019">
    <property type="entry name" value="SERINE ENDOPROTEASE DEGS"/>
    <property type="match status" value="1"/>
</dbReference>
<dbReference type="EnsemblPlants" id="OMERI07G22190.1">
    <property type="protein sequence ID" value="OMERI07G22190.1"/>
    <property type="gene ID" value="OMERI07G22190"/>
</dbReference>
<dbReference type="PANTHER" id="PTHR43019:SF64">
    <property type="entry name" value="OS07G0666400 PROTEIN"/>
    <property type="match status" value="1"/>
</dbReference>